<dbReference type="EMBL" id="JPRD01000015">
    <property type="protein sequence ID" value="KIF53080.1"/>
    <property type="molecule type" value="Genomic_DNA"/>
</dbReference>
<organism evidence="1 2">
    <name type="scientific">Vibrio owensii CAIM 1854 = LMG 25443</name>
    <dbReference type="NCBI Taxonomy" id="1229493"/>
    <lineage>
        <taxon>Bacteria</taxon>
        <taxon>Pseudomonadati</taxon>
        <taxon>Pseudomonadota</taxon>
        <taxon>Gammaproteobacteria</taxon>
        <taxon>Vibrionales</taxon>
        <taxon>Vibrionaceae</taxon>
        <taxon>Vibrio</taxon>
    </lineage>
</organism>
<protein>
    <recommendedName>
        <fullName evidence="3">Lipoprotein</fullName>
    </recommendedName>
</protein>
<dbReference type="Proteomes" id="UP000031586">
    <property type="component" value="Unassembled WGS sequence"/>
</dbReference>
<proteinExistence type="predicted"/>
<dbReference type="PROSITE" id="PS51257">
    <property type="entry name" value="PROKAR_LIPOPROTEIN"/>
    <property type="match status" value="1"/>
</dbReference>
<dbReference type="RefSeq" id="WP_020194248.1">
    <property type="nucleotide sequence ID" value="NZ_BAOH01000005.1"/>
</dbReference>
<evidence type="ECO:0000313" key="1">
    <source>
        <dbReference type="EMBL" id="KIF53080.1"/>
    </source>
</evidence>
<dbReference type="AlphaFoldDB" id="A0A0C1Z7V7"/>
<sequence>MKLRCNKQKRIAALTALGILLTGCGMDDLKNEMVTMAKEMGPTTIYIASPVELLIGEKQTATVFGYEKCPEIDSNWLWFVAPSTHILDDSCIKLDESTSEVKVGLSTKDRAWHETWRVKHHGDAITLMRSNGFEIKRADQGI</sequence>
<accession>A0A0C1Z7V7</accession>
<evidence type="ECO:0008006" key="3">
    <source>
        <dbReference type="Google" id="ProtNLM"/>
    </source>
</evidence>
<reference evidence="1 2" key="1">
    <citation type="submission" date="2014-07" db="EMBL/GenBank/DDBJ databases">
        <title>Unique and conserved regions in Vibrio harveyi and related species in comparison with the shrimp pathogen Vibrio harveyi CAIM 1792.</title>
        <authorList>
            <person name="Espinoza-Valles I."/>
            <person name="Vora G."/>
            <person name="Leekitcharoenphon P."/>
            <person name="Ussery D."/>
            <person name="Hoj L."/>
            <person name="Gomez-Gil B."/>
        </authorList>
    </citation>
    <scope>NUCLEOTIDE SEQUENCE [LARGE SCALE GENOMIC DNA]</scope>
    <source>
        <strain evidence="2">CAIM 1854 / LMG 25443</strain>
    </source>
</reference>
<name>A0A0C1Z7V7_9VIBR</name>
<dbReference type="PATRIC" id="fig|1229493.5.peg.891"/>
<comment type="caution">
    <text evidence="1">The sequence shown here is derived from an EMBL/GenBank/DDBJ whole genome shotgun (WGS) entry which is preliminary data.</text>
</comment>
<evidence type="ECO:0000313" key="2">
    <source>
        <dbReference type="Proteomes" id="UP000031586"/>
    </source>
</evidence>
<gene>
    <name evidence="1" type="ORF">H735_09025</name>
</gene>